<evidence type="ECO:0000259" key="2">
    <source>
        <dbReference type="Pfam" id="PF09835"/>
    </source>
</evidence>
<evidence type="ECO:0000313" key="3">
    <source>
        <dbReference type="EMBL" id="SMC85037.1"/>
    </source>
</evidence>
<keyword evidence="1" id="KW-0472">Membrane</keyword>
<dbReference type="PANTHER" id="PTHR40547">
    <property type="entry name" value="SLL0298 PROTEIN"/>
    <property type="match status" value="1"/>
</dbReference>
<dbReference type="AlphaFoldDB" id="A0A1W2CIG5"/>
<keyword evidence="1" id="KW-1133">Transmembrane helix</keyword>
<feature type="domain" description="DUF2062" evidence="2">
    <location>
        <begin position="27"/>
        <end position="173"/>
    </location>
</feature>
<dbReference type="Pfam" id="PF09835">
    <property type="entry name" value="DUF2062"/>
    <property type="match status" value="1"/>
</dbReference>
<evidence type="ECO:0000313" key="4">
    <source>
        <dbReference type="Proteomes" id="UP000192656"/>
    </source>
</evidence>
<keyword evidence="4" id="KW-1185">Reference proteome</keyword>
<keyword evidence="1" id="KW-0812">Transmembrane</keyword>
<dbReference type="RefSeq" id="WP_084410387.1">
    <property type="nucleotide sequence ID" value="NZ_FWXR01000010.1"/>
</dbReference>
<name>A0A1W2CIG5_9HYPH</name>
<protein>
    <recommendedName>
        <fullName evidence="2">DUF2062 domain-containing protein</fullName>
    </recommendedName>
</protein>
<dbReference type="STRING" id="937218.SAMN06297251_110109"/>
<feature type="transmembrane region" description="Helical" evidence="1">
    <location>
        <begin position="36"/>
        <end position="58"/>
    </location>
</feature>
<feature type="transmembrane region" description="Helical" evidence="1">
    <location>
        <begin position="142"/>
        <end position="165"/>
    </location>
</feature>
<reference evidence="3 4" key="1">
    <citation type="submission" date="2017-04" db="EMBL/GenBank/DDBJ databases">
        <authorList>
            <person name="Afonso C.L."/>
            <person name="Miller P.J."/>
            <person name="Scott M.A."/>
            <person name="Spackman E."/>
            <person name="Goraichik I."/>
            <person name="Dimitrov K.M."/>
            <person name="Suarez D.L."/>
            <person name="Swayne D.E."/>
        </authorList>
    </citation>
    <scope>NUCLEOTIDE SEQUENCE [LARGE SCALE GENOMIC DNA]</scope>
    <source>
        <strain evidence="3 4">CGMCC 1.10972</strain>
    </source>
</reference>
<dbReference type="InterPro" id="IPR018639">
    <property type="entry name" value="DUF2062"/>
</dbReference>
<evidence type="ECO:0000256" key="1">
    <source>
        <dbReference type="SAM" id="Phobius"/>
    </source>
</evidence>
<gene>
    <name evidence="3" type="ORF">SAMN06297251_110109</name>
</gene>
<dbReference type="EMBL" id="FWXR01000010">
    <property type="protein sequence ID" value="SMC85037.1"/>
    <property type="molecule type" value="Genomic_DNA"/>
</dbReference>
<dbReference type="OrthoDB" id="7360463at2"/>
<dbReference type="PANTHER" id="PTHR40547:SF1">
    <property type="entry name" value="SLL0298 PROTEIN"/>
    <property type="match status" value="1"/>
</dbReference>
<organism evidence="3 4">
    <name type="scientific">Fulvimarina manganoxydans</name>
    <dbReference type="NCBI Taxonomy" id="937218"/>
    <lineage>
        <taxon>Bacteria</taxon>
        <taxon>Pseudomonadati</taxon>
        <taxon>Pseudomonadota</taxon>
        <taxon>Alphaproteobacteria</taxon>
        <taxon>Hyphomicrobiales</taxon>
        <taxon>Aurantimonadaceae</taxon>
        <taxon>Fulvimarina</taxon>
    </lineage>
</organism>
<proteinExistence type="predicted"/>
<sequence>MLFRRRQPQSFKDRVRVWLWPRVSFHRSFSYFKKRILRLNATPHAIAAGFAAGVLASFTPFVGFHFLLAFATAYCIAGNMAAAALGTAVGNPLTFPFIWGVSYEIGRWVLRDEPIGEAPPSLGLALRHGDFFAIWNPVIKPMLVGGLPLGLAAAVIAYGITAVAVRSFQRRRRTRLSLGRGQAGDAIKG</sequence>
<accession>A0A1W2CIG5</accession>
<dbReference type="Proteomes" id="UP000192656">
    <property type="component" value="Unassembled WGS sequence"/>
</dbReference>